<dbReference type="EMBL" id="CAVNYO010000403">
    <property type="protein sequence ID" value="CAK5274440.1"/>
    <property type="molecule type" value="Genomic_DNA"/>
</dbReference>
<comment type="caution">
    <text evidence="2">The sequence shown here is derived from an EMBL/GenBank/DDBJ whole genome shotgun (WGS) entry which is preliminary data.</text>
</comment>
<evidence type="ECO:0000313" key="3">
    <source>
        <dbReference type="Proteomes" id="UP001295794"/>
    </source>
</evidence>
<feature type="transmembrane region" description="Helical" evidence="1">
    <location>
        <begin position="81"/>
        <end position="103"/>
    </location>
</feature>
<feature type="transmembrane region" description="Helical" evidence="1">
    <location>
        <begin position="183"/>
        <end position="200"/>
    </location>
</feature>
<feature type="non-terminal residue" evidence="2">
    <location>
        <position position="1"/>
    </location>
</feature>
<name>A0AAD2HFZ9_9AGAR</name>
<keyword evidence="1" id="KW-0472">Membrane</keyword>
<feature type="transmembrane region" description="Helical" evidence="1">
    <location>
        <begin position="109"/>
        <end position="131"/>
    </location>
</feature>
<keyword evidence="3" id="KW-1185">Reference proteome</keyword>
<feature type="transmembrane region" description="Helical" evidence="1">
    <location>
        <begin position="157"/>
        <end position="177"/>
    </location>
</feature>
<reference evidence="2" key="1">
    <citation type="submission" date="2023-11" db="EMBL/GenBank/DDBJ databases">
        <authorList>
            <person name="De Vega J J."/>
            <person name="De Vega J J."/>
        </authorList>
    </citation>
    <scope>NUCLEOTIDE SEQUENCE</scope>
</reference>
<evidence type="ECO:0000313" key="2">
    <source>
        <dbReference type="EMBL" id="CAK5274440.1"/>
    </source>
</evidence>
<gene>
    <name evidence="2" type="ORF">MYCIT1_LOCUS21662</name>
</gene>
<dbReference type="Proteomes" id="UP001295794">
    <property type="component" value="Unassembled WGS sequence"/>
</dbReference>
<evidence type="ECO:0000256" key="1">
    <source>
        <dbReference type="SAM" id="Phobius"/>
    </source>
</evidence>
<organism evidence="2 3">
    <name type="scientific">Mycena citricolor</name>
    <dbReference type="NCBI Taxonomy" id="2018698"/>
    <lineage>
        <taxon>Eukaryota</taxon>
        <taxon>Fungi</taxon>
        <taxon>Dikarya</taxon>
        <taxon>Basidiomycota</taxon>
        <taxon>Agaricomycotina</taxon>
        <taxon>Agaricomycetes</taxon>
        <taxon>Agaricomycetidae</taxon>
        <taxon>Agaricales</taxon>
        <taxon>Marasmiineae</taxon>
        <taxon>Mycenaceae</taxon>
        <taxon>Mycena</taxon>
    </lineage>
</organism>
<protein>
    <submittedName>
        <fullName evidence="2">Uncharacterized protein</fullName>
    </submittedName>
</protein>
<accession>A0AAD2HFZ9</accession>
<dbReference type="AlphaFoldDB" id="A0AAD2HFZ9"/>
<sequence>PNDYQQASMAGPNLFLLNLCNLHTQPLLTHDLPTTRFPDMSDSTPLLADVEGVDSQGSSLKTADATSQTGKPAFKFDARTVLILASLVVVEVIWTLFIVMMAAASCPNILMILSVILSVPTALFLGLLLYAGRRHPIATQLNQGPFSLSLRRNIDQIYVLVFFGSFWLVLAIVMSIFWVPFSVPLFAIVALLYGAAFATYKRAIKLHGRDVEVVKIVHVTVSKWKIADVGGYEEGMIQI</sequence>
<keyword evidence="1" id="KW-1133">Transmembrane helix</keyword>
<keyword evidence="1" id="KW-0812">Transmembrane</keyword>
<proteinExistence type="predicted"/>